<dbReference type="RefSeq" id="WP_090620571.1">
    <property type="nucleotide sequence ID" value="NZ_FOFJ01000009.1"/>
</dbReference>
<feature type="domain" description="Polymerase beta nucleotidyltransferase" evidence="1">
    <location>
        <begin position="14"/>
        <end position="99"/>
    </location>
</feature>
<dbReference type="EMBL" id="FOFJ01000009">
    <property type="protein sequence ID" value="SEQ30415.1"/>
    <property type="molecule type" value="Genomic_DNA"/>
</dbReference>
<evidence type="ECO:0000313" key="2">
    <source>
        <dbReference type="EMBL" id="SEQ30415.1"/>
    </source>
</evidence>
<dbReference type="CDD" id="cd05403">
    <property type="entry name" value="NT_KNTase_like"/>
    <property type="match status" value="1"/>
</dbReference>
<evidence type="ECO:0000259" key="1">
    <source>
        <dbReference type="Pfam" id="PF18765"/>
    </source>
</evidence>
<evidence type="ECO:0000313" key="3">
    <source>
        <dbReference type="Proteomes" id="UP000199267"/>
    </source>
</evidence>
<protein>
    <submittedName>
        <fullName evidence="2">Predicted nucleotidyltransferase</fullName>
    </submittedName>
</protein>
<sequence length="112" mass="12354">MMPEEIGLPPQAVESIRQVFGRFPGIEQAMLYGSRAKGNYHPGSDIDLPLKGDPSYRELLDIELALGDLLLPWKIDLSLFSQIDNPALVEHIGRVGKVLNISGIASSQCRRL</sequence>
<reference evidence="2 3" key="1">
    <citation type="submission" date="2016-10" db="EMBL/GenBank/DDBJ databases">
        <authorList>
            <person name="de Groot N.N."/>
        </authorList>
    </citation>
    <scope>NUCLEOTIDE SEQUENCE [LARGE SCALE GENOMIC DNA]</scope>
    <source>
        <strain evidence="2 3">DSM 378</strain>
    </source>
</reference>
<gene>
    <name evidence="2" type="ORF">SAMN04244573_01346</name>
</gene>
<dbReference type="InterPro" id="IPR041633">
    <property type="entry name" value="Polbeta"/>
</dbReference>
<keyword evidence="2" id="KW-0808">Transferase</keyword>
<dbReference type="Proteomes" id="UP000199267">
    <property type="component" value="Unassembled WGS sequence"/>
</dbReference>
<dbReference type="Gene3D" id="3.30.460.10">
    <property type="entry name" value="Beta Polymerase, domain 2"/>
    <property type="match status" value="1"/>
</dbReference>
<organism evidence="2 3">
    <name type="scientific">Azotobacter beijerinckii</name>
    <dbReference type="NCBI Taxonomy" id="170623"/>
    <lineage>
        <taxon>Bacteria</taxon>
        <taxon>Pseudomonadati</taxon>
        <taxon>Pseudomonadota</taxon>
        <taxon>Gammaproteobacteria</taxon>
        <taxon>Pseudomonadales</taxon>
        <taxon>Pseudomonadaceae</taxon>
        <taxon>Azotobacter</taxon>
    </lineage>
</organism>
<dbReference type="AlphaFoldDB" id="A0A1H9EXN3"/>
<dbReference type="GO" id="GO:0016740">
    <property type="term" value="F:transferase activity"/>
    <property type="evidence" value="ECO:0007669"/>
    <property type="project" value="UniProtKB-KW"/>
</dbReference>
<accession>A0A1H9EXN3</accession>
<dbReference type="SUPFAM" id="SSF81301">
    <property type="entry name" value="Nucleotidyltransferase"/>
    <property type="match status" value="1"/>
</dbReference>
<dbReference type="Pfam" id="PF18765">
    <property type="entry name" value="Polbeta"/>
    <property type="match status" value="1"/>
</dbReference>
<dbReference type="InterPro" id="IPR043519">
    <property type="entry name" value="NT_sf"/>
</dbReference>
<name>A0A1H9EXN3_9GAMM</name>
<proteinExistence type="predicted"/>